<name>A0AAE0K7C2_9PEZI</name>
<protein>
    <submittedName>
        <fullName evidence="2">Uncharacterized protein</fullName>
    </submittedName>
</protein>
<keyword evidence="1" id="KW-0472">Membrane</keyword>
<dbReference type="AlphaFoldDB" id="A0AAE0K7C2"/>
<comment type="caution">
    <text evidence="2">The sequence shown here is derived from an EMBL/GenBank/DDBJ whole genome shotgun (WGS) entry which is preliminary data.</text>
</comment>
<evidence type="ECO:0000313" key="3">
    <source>
        <dbReference type="Proteomes" id="UP001287356"/>
    </source>
</evidence>
<accession>A0AAE0K7C2</accession>
<gene>
    <name evidence="2" type="ORF">B0T24DRAFT_321385</name>
</gene>
<reference evidence="2" key="2">
    <citation type="submission" date="2023-06" db="EMBL/GenBank/DDBJ databases">
        <authorList>
            <consortium name="Lawrence Berkeley National Laboratory"/>
            <person name="Haridas S."/>
            <person name="Hensen N."/>
            <person name="Bonometti L."/>
            <person name="Westerberg I."/>
            <person name="Brannstrom I.O."/>
            <person name="Guillou S."/>
            <person name="Cros-Aarteil S."/>
            <person name="Calhoun S."/>
            <person name="Kuo A."/>
            <person name="Mondo S."/>
            <person name="Pangilinan J."/>
            <person name="Riley R."/>
            <person name="Labutti K."/>
            <person name="Andreopoulos B."/>
            <person name="Lipzen A."/>
            <person name="Chen C."/>
            <person name="Yanf M."/>
            <person name="Daum C."/>
            <person name="Ng V."/>
            <person name="Clum A."/>
            <person name="Steindorff A."/>
            <person name="Ohm R."/>
            <person name="Martin F."/>
            <person name="Silar P."/>
            <person name="Natvig D."/>
            <person name="Lalanne C."/>
            <person name="Gautier V."/>
            <person name="Ament-Velasquez S.L."/>
            <person name="Kruys A."/>
            <person name="Hutchinson M.I."/>
            <person name="Powell A.J."/>
            <person name="Barry K."/>
            <person name="Miller A.N."/>
            <person name="Grigoriev I.V."/>
            <person name="Debuchy R."/>
            <person name="Gladieux P."/>
            <person name="Thoren M.H."/>
            <person name="Johannesson H."/>
        </authorList>
    </citation>
    <scope>NUCLEOTIDE SEQUENCE</scope>
    <source>
        <strain evidence="2">CBS 958.72</strain>
    </source>
</reference>
<feature type="transmembrane region" description="Helical" evidence="1">
    <location>
        <begin position="12"/>
        <end position="32"/>
    </location>
</feature>
<proteinExistence type="predicted"/>
<evidence type="ECO:0000313" key="2">
    <source>
        <dbReference type="EMBL" id="KAK3371468.1"/>
    </source>
</evidence>
<keyword evidence="1" id="KW-1133">Transmembrane helix</keyword>
<dbReference type="Proteomes" id="UP001287356">
    <property type="component" value="Unassembled WGS sequence"/>
</dbReference>
<organism evidence="2 3">
    <name type="scientific">Lasiosphaeria ovina</name>
    <dbReference type="NCBI Taxonomy" id="92902"/>
    <lineage>
        <taxon>Eukaryota</taxon>
        <taxon>Fungi</taxon>
        <taxon>Dikarya</taxon>
        <taxon>Ascomycota</taxon>
        <taxon>Pezizomycotina</taxon>
        <taxon>Sordariomycetes</taxon>
        <taxon>Sordariomycetidae</taxon>
        <taxon>Sordariales</taxon>
        <taxon>Lasiosphaeriaceae</taxon>
        <taxon>Lasiosphaeria</taxon>
    </lineage>
</organism>
<reference evidence="2" key="1">
    <citation type="journal article" date="2023" name="Mol. Phylogenet. Evol.">
        <title>Genome-scale phylogeny and comparative genomics of the fungal order Sordariales.</title>
        <authorList>
            <person name="Hensen N."/>
            <person name="Bonometti L."/>
            <person name="Westerberg I."/>
            <person name="Brannstrom I.O."/>
            <person name="Guillou S."/>
            <person name="Cros-Aarteil S."/>
            <person name="Calhoun S."/>
            <person name="Haridas S."/>
            <person name="Kuo A."/>
            <person name="Mondo S."/>
            <person name="Pangilinan J."/>
            <person name="Riley R."/>
            <person name="LaButti K."/>
            <person name="Andreopoulos B."/>
            <person name="Lipzen A."/>
            <person name="Chen C."/>
            <person name="Yan M."/>
            <person name="Daum C."/>
            <person name="Ng V."/>
            <person name="Clum A."/>
            <person name="Steindorff A."/>
            <person name="Ohm R.A."/>
            <person name="Martin F."/>
            <person name="Silar P."/>
            <person name="Natvig D.O."/>
            <person name="Lalanne C."/>
            <person name="Gautier V."/>
            <person name="Ament-Velasquez S.L."/>
            <person name="Kruys A."/>
            <person name="Hutchinson M.I."/>
            <person name="Powell A.J."/>
            <person name="Barry K."/>
            <person name="Miller A.N."/>
            <person name="Grigoriev I.V."/>
            <person name="Debuchy R."/>
            <person name="Gladieux P."/>
            <person name="Hiltunen Thoren M."/>
            <person name="Johannesson H."/>
        </authorList>
    </citation>
    <scope>NUCLEOTIDE SEQUENCE</scope>
    <source>
        <strain evidence="2">CBS 958.72</strain>
    </source>
</reference>
<keyword evidence="3" id="KW-1185">Reference proteome</keyword>
<sequence length="173" mass="20833">MNKKRKKERKKKYYYSLFYLIHSVILWEGWFIRELYQTAQKWRLITGGCRWETHNGFTFFLINALYEYCTLFSSPSSSCPSRQATSGMGIGRGSFEWDTCVPTFFFLDKRAHIWERHIFMSSFFLLGGRKAAKGEKPILYNFFFLCPCCHTQDRNHWGRRRSFFFSVKEEETR</sequence>
<dbReference type="EMBL" id="JAULSN010000005">
    <property type="protein sequence ID" value="KAK3371468.1"/>
    <property type="molecule type" value="Genomic_DNA"/>
</dbReference>
<evidence type="ECO:0000256" key="1">
    <source>
        <dbReference type="SAM" id="Phobius"/>
    </source>
</evidence>
<keyword evidence="1" id="KW-0812">Transmembrane</keyword>